<dbReference type="InterPro" id="IPR052906">
    <property type="entry name" value="Type_IV_Methyl-Rstrct_Enzyme"/>
</dbReference>
<gene>
    <name evidence="3" type="ORF">CR203_03755</name>
</gene>
<evidence type="ECO:0000313" key="3">
    <source>
        <dbReference type="EMBL" id="RKL69157.1"/>
    </source>
</evidence>
<dbReference type="RefSeq" id="WP_110936204.1">
    <property type="nucleotide sequence ID" value="NZ_KZ614146.1"/>
</dbReference>
<feature type="domain" description="Restriction endonuclease type IV Mrr" evidence="1">
    <location>
        <begin position="239"/>
        <end position="357"/>
    </location>
</feature>
<dbReference type="Gene3D" id="1.10.1660.10">
    <property type="match status" value="1"/>
</dbReference>
<protein>
    <submittedName>
        <fullName evidence="3">Restriction endonuclease</fullName>
    </submittedName>
</protein>
<name>A0A3A9K9I0_9BACI</name>
<dbReference type="GO" id="GO:0015666">
    <property type="term" value="F:restriction endodeoxyribonuclease activity"/>
    <property type="evidence" value="ECO:0007669"/>
    <property type="project" value="TreeGrafter"/>
</dbReference>
<accession>A0A3A9K9I0</accession>
<dbReference type="Pfam" id="PF14338">
    <property type="entry name" value="Mrr_N"/>
    <property type="match status" value="1"/>
</dbReference>
<dbReference type="Proteomes" id="UP000281498">
    <property type="component" value="Unassembled WGS sequence"/>
</dbReference>
<dbReference type="InterPro" id="IPR011335">
    <property type="entry name" value="Restrct_endonuc-II-like"/>
</dbReference>
<reference evidence="3 4" key="1">
    <citation type="submission" date="2017-10" db="EMBL/GenBank/DDBJ databases">
        <title>Bacillus sp. nov., a halophilic bacterium isolated from a Keqin Lake.</title>
        <authorList>
            <person name="Wang H."/>
        </authorList>
    </citation>
    <scope>NUCLEOTIDE SEQUENCE [LARGE SCALE GENOMIC DNA]</scope>
    <source>
        <strain evidence="3 4">KCTC 13187</strain>
    </source>
</reference>
<dbReference type="AlphaFoldDB" id="A0A3A9K9I0"/>
<feature type="domain" description="Restriction system protein Mrr-like N-terminal" evidence="2">
    <location>
        <begin position="114"/>
        <end position="197"/>
    </location>
</feature>
<dbReference type="Gene3D" id="3.40.1350.10">
    <property type="match status" value="1"/>
</dbReference>
<dbReference type="EMBL" id="PDOE01000001">
    <property type="protein sequence ID" value="RKL69157.1"/>
    <property type="molecule type" value="Genomic_DNA"/>
</dbReference>
<keyword evidence="4" id="KW-1185">Reference proteome</keyword>
<evidence type="ECO:0000259" key="1">
    <source>
        <dbReference type="Pfam" id="PF04471"/>
    </source>
</evidence>
<dbReference type="InterPro" id="IPR025745">
    <property type="entry name" value="Mrr-like_N_dom"/>
</dbReference>
<dbReference type="SUPFAM" id="SSF52980">
    <property type="entry name" value="Restriction endonuclease-like"/>
    <property type="match status" value="1"/>
</dbReference>
<dbReference type="OrthoDB" id="9803736at2"/>
<dbReference type="InterPro" id="IPR011856">
    <property type="entry name" value="tRNA_endonuc-like_dom_sf"/>
</dbReference>
<evidence type="ECO:0000313" key="4">
    <source>
        <dbReference type="Proteomes" id="UP000281498"/>
    </source>
</evidence>
<dbReference type="Pfam" id="PF04471">
    <property type="entry name" value="Mrr_cat"/>
    <property type="match status" value="1"/>
</dbReference>
<dbReference type="PANTHER" id="PTHR30015">
    <property type="entry name" value="MRR RESTRICTION SYSTEM PROTEIN"/>
    <property type="match status" value="1"/>
</dbReference>
<dbReference type="GO" id="GO:0003677">
    <property type="term" value="F:DNA binding"/>
    <property type="evidence" value="ECO:0007669"/>
    <property type="project" value="InterPro"/>
</dbReference>
<comment type="caution">
    <text evidence="3">The sequence shown here is derived from an EMBL/GenBank/DDBJ whole genome shotgun (WGS) entry which is preliminary data.</text>
</comment>
<proteinExistence type="predicted"/>
<keyword evidence="3" id="KW-0378">Hydrolase</keyword>
<evidence type="ECO:0000259" key="2">
    <source>
        <dbReference type="Pfam" id="PF14338"/>
    </source>
</evidence>
<keyword evidence="3" id="KW-0255">Endonuclease</keyword>
<sequence length="383" mass="44089">MENNKLISKTKMSELVGWSESNGRRWVKHFKDYIPSEVNRNKVMYTMESLRIMKFLKKINEAGLTTSEIKLLLNKEGMPKNEQEEQRIIEKHKIDRAYKDYDENVKGTIPSVGEMMIPYLELIKDGEPYSASEITEKLVDFFKLTEIQRLMKYENNSDIIFLSKVRSVRYSLKKENYIEEVNKLTYQITSDGLELLNESKGEIDEEVGELEKVVDPLTIVKENLDELKNELADNLLKQLRSVHWMKFEDIVVELLTVMGYGDGEVTQRTNDEGLDGVIKEDKLGLDNIYVQAKSYAANNSVGRDVVQSFSGALDGKGARKGVFITTSYFTQNARKYAERLDAKKIILIDGIELSKLMINHSVGVDINHTFVVKAIDYDYFKDE</sequence>
<dbReference type="GO" id="GO:0009307">
    <property type="term" value="P:DNA restriction-modification system"/>
    <property type="evidence" value="ECO:0007669"/>
    <property type="project" value="InterPro"/>
</dbReference>
<dbReference type="InterPro" id="IPR007560">
    <property type="entry name" value="Restrct_endonuc_IV_Mrr"/>
</dbReference>
<dbReference type="PANTHER" id="PTHR30015:SF7">
    <property type="entry name" value="TYPE IV METHYL-DIRECTED RESTRICTION ENZYME ECOKMRR"/>
    <property type="match status" value="1"/>
</dbReference>
<organism evidence="3 4">
    <name type="scientific">Salipaludibacillus neizhouensis</name>
    <dbReference type="NCBI Taxonomy" id="885475"/>
    <lineage>
        <taxon>Bacteria</taxon>
        <taxon>Bacillati</taxon>
        <taxon>Bacillota</taxon>
        <taxon>Bacilli</taxon>
        <taxon>Bacillales</taxon>
        <taxon>Bacillaceae</taxon>
    </lineage>
</organism>
<keyword evidence="3" id="KW-0540">Nuclease</keyword>